<sequence length="121" mass="13566">MSELKDLRNVCDLLSTLEMAIGFLSTAGGSPEMKINDYFKSVLLLSDGSTNLKSKKARQSCSLSHILDLWSALAVERVNLLLKNENPDPFDKVPDIFKTEMPCKIITRFSEALKKVNVELF</sequence>
<dbReference type="InterPro" id="IPR031248">
    <property type="entry name" value="RNF213"/>
</dbReference>
<evidence type="ECO:0000313" key="2">
    <source>
        <dbReference type="Proteomes" id="UP001163046"/>
    </source>
</evidence>
<name>A0A9W9YFG9_9CNID</name>
<dbReference type="Proteomes" id="UP001163046">
    <property type="component" value="Unassembled WGS sequence"/>
</dbReference>
<gene>
    <name evidence="1" type="ORF">OS493_005755</name>
</gene>
<dbReference type="AlphaFoldDB" id="A0A9W9YFG9"/>
<accession>A0A9W9YFG9</accession>
<proteinExistence type="predicted"/>
<keyword evidence="2" id="KW-1185">Reference proteome</keyword>
<organism evidence="1 2">
    <name type="scientific">Desmophyllum pertusum</name>
    <dbReference type="NCBI Taxonomy" id="174260"/>
    <lineage>
        <taxon>Eukaryota</taxon>
        <taxon>Metazoa</taxon>
        <taxon>Cnidaria</taxon>
        <taxon>Anthozoa</taxon>
        <taxon>Hexacorallia</taxon>
        <taxon>Scleractinia</taxon>
        <taxon>Caryophylliina</taxon>
        <taxon>Caryophylliidae</taxon>
        <taxon>Desmophyllum</taxon>
    </lineage>
</organism>
<dbReference type="EMBL" id="MU827779">
    <property type="protein sequence ID" value="KAJ7339361.1"/>
    <property type="molecule type" value="Genomic_DNA"/>
</dbReference>
<reference evidence="1" key="1">
    <citation type="submission" date="2023-01" db="EMBL/GenBank/DDBJ databases">
        <title>Genome assembly of the deep-sea coral Lophelia pertusa.</title>
        <authorList>
            <person name="Herrera S."/>
            <person name="Cordes E."/>
        </authorList>
    </citation>
    <scope>NUCLEOTIDE SEQUENCE</scope>
    <source>
        <strain evidence="1">USNM1676648</strain>
        <tissue evidence="1">Polyp</tissue>
    </source>
</reference>
<dbReference type="OrthoDB" id="5980136at2759"/>
<dbReference type="GO" id="GO:0016887">
    <property type="term" value="F:ATP hydrolysis activity"/>
    <property type="evidence" value="ECO:0007669"/>
    <property type="project" value="InterPro"/>
</dbReference>
<dbReference type="PANTHER" id="PTHR22605">
    <property type="entry name" value="RZ-TYPE DOMAIN-CONTAINING PROTEIN"/>
    <property type="match status" value="1"/>
</dbReference>
<protein>
    <submittedName>
        <fullName evidence="1">Uncharacterized protein</fullName>
    </submittedName>
</protein>
<evidence type="ECO:0000313" key="1">
    <source>
        <dbReference type="EMBL" id="KAJ7339361.1"/>
    </source>
</evidence>
<comment type="caution">
    <text evidence="1">The sequence shown here is derived from an EMBL/GenBank/DDBJ whole genome shotgun (WGS) entry which is preliminary data.</text>
</comment>
<dbReference type="GO" id="GO:0004842">
    <property type="term" value="F:ubiquitin-protein transferase activity"/>
    <property type="evidence" value="ECO:0007669"/>
    <property type="project" value="InterPro"/>
</dbReference>
<dbReference type="PANTHER" id="PTHR22605:SF16">
    <property type="entry name" value="E3 UBIQUITIN-PROTEIN LIGASE RNF213"/>
    <property type="match status" value="1"/>
</dbReference>